<dbReference type="Proteomes" id="UP001320544">
    <property type="component" value="Chromosome"/>
</dbReference>
<protein>
    <submittedName>
        <fullName evidence="7">FAD-binding dehydrogenase</fullName>
    </submittedName>
</protein>
<dbReference type="SUPFAM" id="SSF56425">
    <property type="entry name" value="Succinate dehydrogenase/fumarate reductase flavoprotein, catalytic domain"/>
    <property type="match status" value="1"/>
</dbReference>
<gene>
    <name evidence="7" type="ORF">CE91St30_27070</name>
</gene>
<evidence type="ECO:0000256" key="4">
    <source>
        <dbReference type="ARBA" id="ARBA00023002"/>
    </source>
</evidence>
<dbReference type="InterPro" id="IPR019546">
    <property type="entry name" value="TAT_signal_bac_arc"/>
</dbReference>
<dbReference type="RefSeq" id="WP_244386640.1">
    <property type="nucleotide sequence ID" value="NZ_AP025564.1"/>
</dbReference>
<keyword evidence="3" id="KW-0274">FAD</keyword>
<sequence>MSHELTRRGFLTGAAATGALAAIGAVAGCAPANEKGNAEPQPSSSNEAAGSAENGGWSWDTPPAAVAKNDIAETVEADIVIVGAGISGVTAACRASELGATVAVVEKMAFPSSRGGHYAAYQSKAMTKAGMTNDPKDQIVADWLRFSGDRTKEELAWLFIDRSSEVMDWLDDLSGDDLNIIPIYTHYAGPQYYEHIGTHVIRGDFADNENKISAPVYFMWKKAEENGAAFYFDTPAEQLVKEGESVTGVIAKAADGYKKFVAKKAVVLATGDISGDVEMIEAYGDHLGLKPVVNAYTPAGANTGDGHKMGMWAGGRMQEYPVPTMIHLIRFCGLCFGFMYVNAEGKRFMNEDTWIQAKSIRILEQPGGEYAWSVFDANWPTDVAASIPLGGGQFWDDMSRTTEEWNPESATKVIEGALESGNAVKADTLEELARAMGVDEAAFLAEVEEYNELFAQKEDTRFHKRAELLTEIKEPPFYALKFGPSLLAMPGGLEINGELQVLDQNDDPIAGLYAVGNVSGGRYAVDYPVFINGNSHGSAMTWGYVAAENIVNE</sequence>
<dbReference type="PANTHER" id="PTHR43400:SF10">
    <property type="entry name" value="3-OXOSTEROID 1-DEHYDROGENASE"/>
    <property type="match status" value="1"/>
</dbReference>
<feature type="compositionally biased region" description="Low complexity" evidence="5">
    <location>
        <begin position="43"/>
        <end position="59"/>
    </location>
</feature>
<dbReference type="InterPro" id="IPR003953">
    <property type="entry name" value="FAD-dep_OxRdtase_2_FAD-bd"/>
</dbReference>
<dbReference type="InterPro" id="IPR050315">
    <property type="entry name" value="FAD-oxidoreductase_2"/>
</dbReference>
<proteinExistence type="predicted"/>
<reference evidence="7 8" key="1">
    <citation type="submission" date="2022-01" db="EMBL/GenBank/DDBJ databases">
        <title>Novel bile acid biosynthetic pathways are enriched in the microbiome of centenarians.</title>
        <authorList>
            <person name="Sato Y."/>
            <person name="Atarashi K."/>
            <person name="Plichta R.D."/>
            <person name="Arai Y."/>
            <person name="Sasajima S."/>
            <person name="Kearney M.S."/>
            <person name="Suda W."/>
            <person name="Takeshita K."/>
            <person name="Sasaki T."/>
            <person name="Okamoto S."/>
            <person name="Skelly N.A."/>
            <person name="Okamura Y."/>
            <person name="Vlamakis H."/>
            <person name="Li Y."/>
            <person name="Tanoue T."/>
            <person name="Takei H."/>
            <person name="Nittono H."/>
            <person name="Narushima S."/>
            <person name="Irie J."/>
            <person name="Itoh H."/>
            <person name="Moriya K."/>
            <person name="Sugiura Y."/>
            <person name="Suematsu M."/>
            <person name="Moritoki N."/>
            <person name="Shibata S."/>
            <person name="Littman R.D."/>
            <person name="Fischbach A.M."/>
            <person name="Uwamino Y."/>
            <person name="Inoue T."/>
            <person name="Honda A."/>
            <person name="Hattori M."/>
            <person name="Murai T."/>
            <person name="Xavier J.R."/>
            <person name="Hirose N."/>
            <person name="Honda K."/>
        </authorList>
    </citation>
    <scope>NUCLEOTIDE SEQUENCE [LARGE SCALE GENOMIC DNA]</scope>
    <source>
        <strain evidence="7 8">CE91-St30</strain>
    </source>
</reference>
<dbReference type="InterPro" id="IPR006311">
    <property type="entry name" value="TAT_signal"/>
</dbReference>
<dbReference type="SUPFAM" id="SSF51905">
    <property type="entry name" value="FAD/NAD(P)-binding domain"/>
    <property type="match status" value="1"/>
</dbReference>
<feature type="domain" description="FAD-dependent oxidoreductase 2 FAD-binding" evidence="6">
    <location>
        <begin position="78"/>
        <end position="523"/>
    </location>
</feature>
<dbReference type="NCBIfam" id="TIGR01409">
    <property type="entry name" value="TAT_signal_seq"/>
    <property type="match status" value="1"/>
</dbReference>
<dbReference type="InterPro" id="IPR027477">
    <property type="entry name" value="Succ_DH/fumarate_Rdtase_cat_sf"/>
</dbReference>
<evidence type="ECO:0000256" key="1">
    <source>
        <dbReference type="ARBA" id="ARBA00001974"/>
    </source>
</evidence>
<evidence type="ECO:0000256" key="5">
    <source>
        <dbReference type="SAM" id="MobiDB-lite"/>
    </source>
</evidence>
<organism evidence="7 8">
    <name type="scientific">Raoultibacter timonensis</name>
    <dbReference type="NCBI Taxonomy" id="1907662"/>
    <lineage>
        <taxon>Bacteria</taxon>
        <taxon>Bacillati</taxon>
        <taxon>Actinomycetota</taxon>
        <taxon>Coriobacteriia</taxon>
        <taxon>Eggerthellales</taxon>
        <taxon>Eggerthellaceae</taxon>
        <taxon>Raoultibacter</taxon>
    </lineage>
</organism>
<keyword evidence="2" id="KW-0285">Flavoprotein</keyword>
<keyword evidence="4" id="KW-0560">Oxidoreductase</keyword>
<keyword evidence="8" id="KW-1185">Reference proteome</keyword>
<dbReference type="Pfam" id="PF00890">
    <property type="entry name" value="FAD_binding_2"/>
    <property type="match status" value="1"/>
</dbReference>
<dbReference type="EMBL" id="AP025564">
    <property type="protein sequence ID" value="BDE97374.1"/>
    <property type="molecule type" value="Genomic_DNA"/>
</dbReference>
<dbReference type="PANTHER" id="PTHR43400">
    <property type="entry name" value="FUMARATE REDUCTASE"/>
    <property type="match status" value="1"/>
</dbReference>
<accession>A0ABN6MI15</accession>
<evidence type="ECO:0000256" key="2">
    <source>
        <dbReference type="ARBA" id="ARBA00022630"/>
    </source>
</evidence>
<evidence type="ECO:0000256" key="3">
    <source>
        <dbReference type="ARBA" id="ARBA00022827"/>
    </source>
</evidence>
<dbReference type="PROSITE" id="PS51318">
    <property type="entry name" value="TAT"/>
    <property type="match status" value="1"/>
</dbReference>
<dbReference type="PROSITE" id="PS51257">
    <property type="entry name" value="PROKAR_LIPOPROTEIN"/>
    <property type="match status" value="1"/>
</dbReference>
<dbReference type="Gene3D" id="3.90.700.10">
    <property type="entry name" value="Succinate dehydrogenase/fumarate reductase flavoprotein, catalytic domain"/>
    <property type="match status" value="1"/>
</dbReference>
<evidence type="ECO:0000313" key="8">
    <source>
        <dbReference type="Proteomes" id="UP001320544"/>
    </source>
</evidence>
<dbReference type="Gene3D" id="3.50.50.60">
    <property type="entry name" value="FAD/NAD(P)-binding domain"/>
    <property type="match status" value="1"/>
</dbReference>
<dbReference type="InterPro" id="IPR036188">
    <property type="entry name" value="FAD/NAD-bd_sf"/>
</dbReference>
<evidence type="ECO:0000259" key="6">
    <source>
        <dbReference type="Pfam" id="PF00890"/>
    </source>
</evidence>
<evidence type="ECO:0000313" key="7">
    <source>
        <dbReference type="EMBL" id="BDE97374.1"/>
    </source>
</evidence>
<name>A0ABN6MI15_9ACTN</name>
<comment type="cofactor">
    <cofactor evidence="1">
        <name>FAD</name>
        <dbReference type="ChEBI" id="CHEBI:57692"/>
    </cofactor>
</comment>
<feature type="region of interest" description="Disordered" evidence="5">
    <location>
        <begin position="33"/>
        <end position="62"/>
    </location>
</feature>